<accession>A0A8S2SYX0</accession>
<dbReference type="EMBL" id="CAJOBH010022514">
    <property type="protein sequence ID" value="CAF4229964.1"/>
    <property type="molecule type" value="Genomic_DNA"/>
</dbReference>
<gene>
    <name evidence="1" type="ORF">BYL167_LOCUS24739</name>
</gene>
<name>A0A8S2SYX0_9BILA</name>
<dbReference type="Proteomes" id="UP000681967">
    <property type="component" value="Unassembled WGS sequence"/>
</dbReference>
<evidence type="ECO:0000313" key="2">
    <source>
        <dbReference type="Proteomes" id="UP000681967"/>
    </source>
</evidence>
<proteinExistence type="predicted"/>
<feature type="non-terminal residue" evidence="1">
    <location>
        <position position="80"/>
    </location>
</feature>
<comment type="caution">
    <text evidence="1">The sequence shown here is derived from an EMBL/GenBank/DDBJ whole genome shotgun (WGS) entry which is preliminary data.</text>
</comment>
<feature type="non-terminal residue" evidence="1">
    <location>
        <position position="1"/>
    </location>
</feature>
<protein>
    <submittedName>
        <fullName evidence="1">Uncharacterized protein</fullName>
    </submittedName>
</protein>
<organism evidence="1 2">
    <name type="scientific">Rotaria magnacalcarata</name>
    <dbReference type="NCBI Taxonomy" id="392030"/>
    <lineage>
        <taxon>Eukaryota</taxon>
        <taxon>Metazoa</taxon>
        <taxon>Spiralia</taxon>
        <taxon>Gnathifera</taxon>
        <taxon>Rotifera</taxon>
        <taxon>Eurotatoria</taxon>
        <taxon>Bdelloidea</taxon>
        <taxon>Philodinida</taxon>
        <taxon>Philodinidae</taxon>
        <taxon>Rotaria</taxon>
    </lineage>
</organism>
<evidence type="ECO:0000313" key="1">
    <source>
        <dbReference type="EMBL" id="CAF4229964.1"/>
    </source>
</evidence>
<reference evidence="1" key="1">
    <citation type="submission" date="2021-02" db="EMBL/GenBank/DDBJ databases">
        <authorList>
            <person name="Nowell W R."/>
        </authorList>
    </citation>
    <scope>NUCLEOTIDE SEQUENCE</scope>
</reference>
<dbReference type="AlphaFoldDB" id="A0A8S2SYX0"/>
<sequence length="80" mass="9151">IKEIRNHIRQEYHLLSHQELRSLVNQTSDHVQNLFTTSKISSDKLLIAEAALNLLNSLSPQMIEIETQLLSQSSPIDDEN</sequence>